<name>A0A1F6SZS4_9PROT</name>
<evidence type="ECO:0000313" key="2">
    <source>
        <dbReference type="EMBL" id="OGI38209.1"/>
    </source>
</evidence>
<accession>A0A1F6SZS4</accession>
<evidence type="ECO:0008006" key="4">
    <source>
        <dbReference type="Google" id="ProtNLM"/>
    </source>
</evidence>
<sequence length="269" mass="28624">MTMQKFFCYRGHLVHALVVAIFCGLIPQAQAAPAGKTSISLGAEYTSGDYGTSSETNIWYFPVTFRYETDRYMMALTVPYVSVEGTGNVVATGGAHGLPSTTTTGESQTESGLGDIEVSASHIILETDAGWRFDLGGRIKFGTADEQDNLGTGEEDVSVQLEAEKTFGINSLLFGTAGYKVLGDPPGISYDNVFYGSLGISRRLDEIRAAGVELYAQEAALSGTDGQLDLTLFLGKRLDAKTRLTGYLLAGLADGSPDWGVGVTLKLSQ</sequence>
<dbReference type="EMBL" id="MFSQ01000128">
    <property type="protein sequence ID" value="OGI38209.1"/>
    <property type="molecule type" value="Genomic_DNA"/>
</dbReference>
<dbReference type="Proteomes" id="UP000178379">
    <property type="component" value="Unassembled WGS sequence"/>
</dbReference>
<evidence type="ECO:0000256" key="1">
    <source>
        <dbReference type="SAM" id="SignalP"/>
    </source>
</evidence>
<feature type="signal peptide" evidence="1">
    <location>
        <begin position="1"/>
        <end position="31"/>
    </location>
</feature>
<proteinExistence type="predicted"/>
<feature type="chain" id="PRO_5009526498" description="Transporter" evidence="1">
    <location>
        <begin position="32"/>
        <end position="269"/>
    </location>
</feature>
<keyword evidence="1" id="KW-0732">Signal</keyword>
<evidence type="ECO:0000313" key="3">
    <source>
        <dbReference type="Proteomes" id="UP000178379"/>
    </source>
</evidence>
<gene>
    <name evidence="2" type="ORF">A2140_03310</name>
</gene>
<comment type="caution">
    <text evidence="2">The sequence shown here is derived from an EMBL/GenBank/DDBJ whole genome shotgun (WGS) entry which is preliminary data.</text>
</comment>
<dbReference type="AlphaFoldDB" id="A0A1F6SZS4"/>
<protein>
    <recommendedName>
        <fullName evidence="4">Transporter</fullName>
    </recommendedName>
</protein>
<reference evidence="2 3" key="1">
    <citation type="journal article" date="2016" name="Nat. Commun.">
        <title>Thousands of microbial genomes shed light on interconnected biogeochemical processes in an aquifer system.</title>
        <authorList>
            <person name="Anantharaman K."/>
            <person name="Brown C.T."/>
            <person name="Hug L.A."/>
            <person name="Sharon I."/>
            <person name="Castelle C.J."/>
            <person name="Probst A.J."/>
            <person name="Thomas B.C."/>
            <person name="Singh A."/>
            <person name="Wilkins M.J."/>
            <person name="Karaoz U."/>
            <person name="Brodie E.L."/>
            <person name="Williams K.H."/>
            <person name="Hubbard S.S."/>
            <person name="Banfield J.F."/>
        </authorList>
    </citation>
    <scope>NUCLEOTIDE SEQUENCE [LARGE SCALE GENOMIC DNA]</scope>
</reference>
<organism evidence="2 3">
    <name type="scientific">Candidatus Muproteobacteria bacterium RBG_16_62_13</name>
    <dbReference type="NCBI Taxonomy" id="1817756"/>
    <lineage>
        <taxon>Bacteria</taxon>
        <taxon>Pseudomonadati</taxon>
        <taxon>Pseudomonadota</taxon>
        <taxon>Candidatus Muproteobacteria</taxon>
    </lineage>
</organism>